<proteinExistence type="predicted"/>
<feature type="compositionally biased region" description="Basic and acidic residues" evidence="1">
    <location>
        <begin position="110"/>
        <end position="135"/>
    </location>
</feature>
<gene>
    <name evidence="2" type="ORF">L195_g043126</name>
</gene>
<protein>
    <recommendedName>
        <fullName evidence="4">Retrotransposon gag domain-containing protein</fullName>
    </recommendedName>
</protein>
<comment type="caution">
    <text evidence="2">The sequence shown here is derived from an EMBL/GenBank/DDBJ whole genome shotgun (WGS) entry which is preliminary data.</text>
</comment>
<dbReference type="AlphaFoldDB" id="A0A2K3M8B3"/>
<reference evidence="2 3" key="2">
    <citation type="journal article" date="2017" name="Front. Plant Sci.">
        <title>Gene Classification and Mining of Molecular Markers Useful in Red Clover (Trifolium pratense) Breeding.</title>
        <authorList>
            <person name="Istvanek J."/>
            <person name="Dluhosova J."/>
            <person name="Dluhos P."/>
            <person name="Patkova L."/>
            <person name="Nedelnik J."/>
            <person name="Repkova J."/>
        </authorList>
    </citation>
    <scope>NUCLEOTIDE SEQUENCE [LARGE SCALE GENOMIC DNA]</scope>
    <source>
        <strain evidence="3">cv. Tatra</strain>
        <tissue evidence="2">Young leaves</tissue>
    </source>
</reference>
<organism evidence="2 3">
    <name type="scientific">Trifolium pratense</name>
    <name type="common">Red clover</name>
    <dbReference type="NCBI Taxonomy" id="57577"/>
    <lineage>
        <taxon>Eukaryota</taxon>
        <taxon>Viridiplantae</taxon>
        <taxon>Streptophyta</taxon>
        <taxon>Embryophyta</taxon>
        <taxon>Tracheophyta</taxon>
        <taxon>Spermatophyta</taxon>
        <taxon>Magnoliopsida</taxon>
        <taxon>eudicotyledons</taxon>
        <taxon>Gunneridae</taxon>
        <taxon>Pentapetalae</taxon>
        <taxon>rosids</taxon>
        <taxon>fabids</taxon>
        <taxon>Fabales</taxon>
        <taxon>Fabaceae</taxon>
        <taxon>Papilionoideae</taxon>
        <taxon>50 kb inversion clade</taxon>
        <taxon>NPAAA clade</taxon>
        <taxon>Hologalegina</taxon>
        <taxon>IRL clade</taxon>
        <taxon>Trifolieae</taxon>
        <taxon>Trifolium</taxon>
    </lineage>
</organism>
<dbReference type="Proteomes" id="UP000236291">
    <property type="component" value="Unassembled WGS sequence"/>
</dbReference>
<name>A0A2K3M8B3_TRIPR</name>
<evidence type="ECO:0000313" key="2">
    <source>
        <dbReference type="EMBL" id="PNX87042.1"/>
    </source>
</evidence>
<sequence>DQFCRHFTASRKHPKTVLALEAIYQAEEESLRNFIERFNKEVVHVDTTDDMKKYLLQRGLRSNSDFATAAGIEKPPTWDDLLVKAQAYIQYEEVQAADVARLARPGSSHPARESSYRSDDRGDDRGGHRGGDRGEIGGGSTGENLVALRARSTLTISRRNKPRIMLNSCDVNIYVVIY</sequence>
<evidence type="ECO:0000256" key="1">
    <source>
        <dbReference type="SAM" id="MobiDB-lite"/>
    </source>
</evidence>
<evidence type="ECO:0000313" key="3">
    <source>
        <dbReference type="Proteomes" id="UP000236291"/>
    </source>
</evidence>
<reference evidence="2 3" key="1">
    <citation type="journal article" date="2014" name="Am. J. Bot.">
        <title>Genome assembly and annotation for red clover (Trifolium pratense; Fabaceae).</title>
        <authorList>
            <person name="Istvanek J."/>
            <person name="Jaros M."/>
            <person name="Krenek A."/>
            <person name="Repkova J."/>
        </authorList>
    </citation>
    <scope>NUCLEOTIDE SEQUENCE [LARGE SCALE GENOMIC DNA]</scope>
    <source>
        <strain evidence="3">cv. Tatra</strain>
        <tissue evidence="2">Young leaves</tissue>
    </source>
</reference>
<accession>A0A2K3M8B3</accession>
<evidence type="ECO:0008006" key="4">
    <source>
        <dbReference type="Google" id="ProtNLM"/>
    </source>
</evidence>
<dbReference type="EMBL" id="ASHM01052788">
    <property type="protein sequence ID" value="PNX87042.1"/>
    <property type="molecule type" value="Genomic_DNA"/>
</dbReference>
<feature type="non-terminal residue" evidence="2">
    <location>
        <position position="1"/>
    </location>
</feature>
<feature type="region of interest" description="Disordered" evidence="1">
    <location>
        <begin position="101"/>
        <end position="142"/>
    </location>
</feature>